<dbReference type="PANTHER" id="PTHR30629">
    <property type="entry name" value="PROPHAGE INTEGRASE"/>
    <property type="match status" value="1"/>
</dbReference>
<keyword evidence="3 5" id="KW-0238">DNA-binding</keyword>
<protein>
    <submittedName>
        <fullName evidence="8">Integrase family protein</fullName>
    </submittedName>
</protein>
<dbReference type="InterPro" id="IPR010998">
    <property type="entry name" value="Integrase_recombinase_N"/>
</dbReference>
<sequence length="473" mass="54394">MPYPRRMKTKPLTDARCCNARFDEAGGNKLFDGGGLYLDLHSSGSKKWRLKYRFNGKENLLTFGDYPATSLADARSRRDEAKRLLAEGKNPAFERDVKKQTRAIAAQNTFEAVALEWYEAQQATWSASHANRVKKQLDREVFPLIGQRPISSIGAPDLLAVIRRIEGREAFETARKTLQTCGQVFRYAVATSRAERDPSPDLRGALKAVPVKHMARVGESELPELLRSIAAYEGEPETRLALRFLALTFVRTIELRQAEWTEIDVERREWRIPAEKMKMRRVHIVPLADQTIALLSELRALTGHRRWLFPNSRRPLQQMSENTILYALYRMGYRSRMTGHGFRGLASTILNEKGFNSDWIERQLAHSVQDGVRAAYNNAEYLSERHRLMQWWADYLDKQGGGTDHPDRGSKIDRYAYESTSGPRSLGRHFIKGRVRESDMCLKNSAFRRRALRLAKVVLQIGDMRHRTDVYCH</sequence>
<dbReference type="GO" id="GO:0015074">
    <property type="term" value="P:DNA integration"/>
    <property type="evidence" value="ECO:0007669"/>
    <property type="project" value="UniProtKB-KW"/>
</dbReference>
<organism evidence="8 9">
    <name type="scientific">Burkholderia ambifaria IOP40-10</name>
    <dbReference type="NCBI Taxonomy" id="396596"/>
    <lineage>
        <taxon>Bacteria</taxon>
        <taxon>Pseudomonadati</taxon>
        <taxon>Pseudomonadota</taxon>
        <taxon>Betaproteobacteria</taxon>
        <taxon>Burkholderiales</taxon>
        <taxon>Burkholderiaceae</taxon>
        <taxon>Burkholderia</taxon>
        <taxon>Burkholderia cepacia complex</taxon>
    </lineage>
</organism>
<keyword evidence="4" id="KW-0233">DNA recombination</keyword>
<dbReference type="InterPro" id="IPR013762">
    <property type="entry name" value="Integrase-like_cat_sf"/>
</dbReference>
<evidence type="ECO:0000256" key="2">
    <source>
        <dbReference type="ARBA" id="ARBA00022908"/>
    </source>
</evidence>
<dbReference type="Gene3D" id="1.10.443.10">
    <property type="entry name" value="Intergrase catalytic core"/>
    <property type="match status" value="1"/>
</dbReference>
<comment type="similarity">
    <text evidence="1">Belongs to the 'phage' integrase family.</text>
</comment>
<evidence type="ECO:0000259" key="7">
    <source>
        <dbReference type="PROSITE" id="PS51900"/>
    </source>
</evidence>
<evidence type="ECO:0000256" key="3">
    <source>
        <dbReference type="ARBA" id="ARBA00023125"/>
    </source>
</evidence>
<dbReference type="InterPro" id="IPR038488">
    <property type="entry name" value="Integrase_DNA-bd_sf"/>
</dbReference>
<dbReference type="AlphaFoldDB" id="B1FEY6"/>
<dbReference type="Pfam" id="PF22022">
    <property type="entry name" value="Phage_int_M"/>
    <property type="match status" value="1"/>
</dbReference>
<dbReference type="Gene3D" id="3.30.160.390">
    <property type="entry name" value="Integrase, DNA-binding domain"/>
    <property type="match status" value="1"/>
</dbReference>
<dbReference type="InterPro" id="IPR044068">
    <property type="entry name" value="CB"/>
</dbReference>
<dbReference type="Pfam" id="PF00589">
    <property type="entry name" value="Phage_integrase"/>
    <property type="match status" value="1"/>
</dbReference>
<evidence type="ECO:0000256" key="4">
    <source>
        <dbReference type="ARBA" id="ARBA00023172"/>
    </source>
</evidence>
<comment type="caution">
    <text evidence="8">The sequence shown here is derived from an EMBL/GenBank/DDBJ whole genome shotgun (WGS) entry which is preliminary data.</text>
</comment>
<dbReference type="EMBL" id="ABLC01000055">
    <property type="protein sequence ID" value="EDT03864.1"/>
    <property type="molecule type" value="Genomic_DNA"/>
</dbReference>
<gene>
    <name evidence="8" type="ORF">BamIOP4010DRAFT_2596</name>
</gene>
<dbReference type="InterPro" id="IPR025166">
    <property type="entry name" value="Integrase_DNA_bind_dom"/>
</dbReference>
<evidence type="ECO:0000259" key="6">
    <source>
        <dbReference type="PROSITE" id="PS51898"/>
    </source>
</evidence>
<dbReference type="GO" id="GO:0003677">
    <property type="term" value="F:DNA binding"/>
    <property type="evidence" value="ECO:0007669"/>
    <property type="project" value="UniProtKB-UniRule"/>
</dbReference>
<dbReference type="PANTHER" id="PTHR30629:SF2">
    <property type="entry name" value="PROPHAGE INTEGRASE INTS-RELATED"/>
    <property type="match status" value="1"/>
</dbReference>
<dbReference type="SUPFAM" id="SSF56349">
    <property type="entry name" value="DNA breaking-rejoining enzymes"/>
    <property type="match status" value="1"/>
</dbReference>
<reference evidence="8 9" key="1">
    <citation type="submission" date="2008-03" db="EMBL/GenBank/DDBJ databases">
        <title>Sequencing of the draft genome and assembly of Burkholderia ambifaria IOP40-10.</title>
        <authorList>
            <consortium name="US DOE Joint Genome Institute (JGI-PGF)"/>
            <person name="Copeland A."/>
            <person name="Lucas S."/>
            <person name="Lapidus A."/>
            <person name="Glavina del Rio T."/>
            <person name="Dalin E."/>
            <person name="Tice H."/>
            <person name="Bruce D."/>
            <person name="Goodwin L."/>
            <person name="Pitluck S."/>
            <person name="Larimer F."/>
            <person name="Land M.L."/>
            <person name="Hauser L."/>
            <person name="Tiedje J."/>
            <person name="Richardson P."/>
        </authorList>
    </citation>
    <scope>NUCLEOTIDE SEQUENCE [LARGE SCALE GENOMIC DNA]</scope>
    <source>
        <strain evidence="8 9">IOP40-10</strain>
    </source>
</reference>
<dbReference type="InterPro" id="IPR011010">
    <property type="entry name" value="DNA_brk_join_enz"/>
</dbReference>
<evidence type="ECO:0000313" key="8">
    <source>
        <dbReference type="EMBL" id="EDT03864.1"/>
    </source>
</evidence>
<feature type="domain" description="Tyr recombinase" evidence="6">
    <location>
        <begin position="212"/>
        <end position="389"/>
    </location>
</feature>
<dbReference type="PROSITE" id="PS51898">
    <property type="entry name" value="TYR_RECOMBINASE"/>
    <property type="match status" value="1"/>
</dbReference>
<dbReference type="Proteomes" id="UP000005463">
    <property type="component" value="Unassembled WGS sequence"/>
</dbReference>
<name>B1FEY6_9BURK</name>
<keyword evidence="2" id="KW-0229">DNA integration</keyword>
<evidence type="ECO:0000256" key="5">
    <source>
        <dbReference type="PROSITE-ProRule" id="PRU01248"/>
    </source>
</evidence>
<dbReference type="PATRIC" id="fig|396596.7.peg.5116"/>
<dbReference type="Pfam" id="PF13356">
    <property type="entry name" value="Arm-DNA-bind_3"/>
    <property type="match status" value="1"/>
</dbReference>
<dbReference type="PROSITE" id="PS51900">
    <property type="entry name" value="CB"/>
    <property type="match status" value="1"/>
</dbReference>
<accession>B1FEY6</accession>
<evidence type="ECO:0000256" key="1">
    <source>
        <dbReference type="ARBA" id="ARBA00008857"/>
    </source>
</evidence>
<feature type="domain" description="Core-binding (CB)" evidence="7">
    <location>
        <begin position="108"/>
        <end position="189"/>
    </location>
</feature>
<proteinExistence type="inferred from homology"/>
<dbReference type="Gene3D" id="1.10.150.130">
    <property type="match status" value="1"/>
</dbReference>
<evidence type="ECO:0000313" key="9">
    <source>
        <dbReference type="Proteomes" id="UP000005463"/>
    </source>
</evidence>
<dbReference type="InterPro" id="IPR053876">
    <property type="entry name" value="Phage_int_M"/>
</dbReference>
<dbReference type="GO" id="GO:0006310">
    <property type="term" value="P:DNA recombination"/>
    <property type="evidence" value="ECO:0007669"/>
    <property type="project" value="UniProtKB-KW"/>
</dbReference>
<dbReference type="CDD" id="cd00801">
    <property type="entry name" value="INT_P4_C"/>
    <property type="match status" value="1"/>
</dbReference>
<dbReference type="InterPro" id="IPR050808">
    <property type="entry name" value="Phage_Integrase"/>
</dbReference>
<dbReference type="InterPro" id="IPR002104">
    <property type="entry name" value="Integrase_catalytic"/>
</dbReference>